<dbReference type="AlphaFoldDB" id="A0A7M2RL93"/>
<dbReference type="Proteomes" id="UP000593601">
    <property type="component" value="Chromosome"/>
</dbReference>
<evidence type="ECO:0000313" key="10">
    <source>
        <dbReference type="Proteomes" id="UP000593601"/>
    </source>
</evidence>
<evidence type="ECO:0000259" key="7">
    <source>
        <dbReference type="PROSITE" id="PS01124"/>
    </source>
</evidence>
<proteinExistence type="predicted"/>
<evidence type="ECO:0000256" key="3">
    <source>
        <dbReference type="ARBA" id="ARBA00023125"/>
    </source>
</evidence>
<dbReference type="PANTHER" id="PTHR43280:SF30">
    <property type="entry name" value="MMSAB OPERON REGULATORY PROTEIN"/>
    <property type="match status" value="1"/>
</dbReference>
<sequence length="536" mass="61720">MYKVMIVDDETIILSGIKFLVDWEKNNCVVAATARNGQDALEQIRRIQPDIVLADINMPVMDGITLMKRVGEEFPHIVFIVLTNLEEFDLARKALQYQAVDYLVKSQLEGPLLEKALEHAKAEREKRGQLIEVKAADYFEKKHREEMVDQALQEVLFFRSSSPDEAYKKLLQESGVLSEYAFFYIPFDFTMLTGEHPPEKKEKAELMEWIRELAVKIAENIFQNNYLFLDTGEVNSLVLFIHHGGAEEHWKKDADIFARKLPSTVKNITQAECHVYHTQIYEGYEDRKQCAVEYQSLQELYYLGTVEEVGREERLKLGYEPLGLKGIGVQVYQEIVQRNLKGIQNIMDSAEARISNTVHQKSQAIWLLNELNREASQALAQLGILEKTSYEKVSSVAVIENISTRKQVLEWLSMLRNTLTDVVGSGTAQGNLLAKKAHRYALDHIESHIGLQETAAYVGVSVGYLSTIFKKEYGQSFMDFINSTKIEYACRLLEEKDMMITEIACRLGYENAYYFSRVFRKYMHMSPTDYQKRMLS</sequence>
<evidence type="ECO:0000259" key="8">
    <source>
        <dbReference type="PROSITE" id="PS50110"/>
    </source>
</evidence>
<dbReference type="InterPro" id="IPR011006">
    <property type="entry name" value="CheY-like_superfamily"/>
</dbReference>
<dbReference type="Gene3D" id="3.40.50.2300">
    <property type="match status" value="1"/>
</dbReference>
<keyword evidence="10" id="KW-1185">Reference proteome</keyword>
<dbReference type="InterPro" id="IPR001789">
    <property type="entry name" value="Sig_transdc_resp-reg_receiver"/>
</dbReference>
<organism evidence="9 10">
    <name type="scientific">Blautia liquoris</name>
    <dbReference type="NCBI Taxonomy" id="2779518"/>
    <lineage>
        <taxon>Bacteria</taxon>
        <taxon>Bacillati</taxon>
        <taxon>Bacillota</taxon>
        <taxon>Clostridia</taxon>
        <taxon>Lachnospirales</taxon>
        <taxon>Lachnospiraceae</taxon>
        <taxon>Blautia</taxon>
    </lineage>
</organism>
<dbReference type="GO" id="GO:0000160">
    <property type="term" value="P:phosphorelay signal transduction system"/>
    <property type="evidence" value="ECO:0007669"/>
    <property type="project" value="InterPro"/>
</dbReference>
<dbReference type="CDD" id="cd17536">
    <property type="entry name" value="REC_YesN-like"/>
    <property type="match status" value="1"/>
</dbReference>
<dbReference type="InterPro" id="IPR009057">
    <property type="entry name" value="Homeodomain-like_sf"/>
</dbReference>
<evidence type="ECO:0000256" key="5">
    <source>
        <dbReference type="ARBA" id="ARBA00024867"/>
    </source>
</evidence>
<dbReference type="InterPro" id="IPR020449">
    <property type="entry name" value="Tscrpt_reg_AraC-type_HTH"/>
</dbReference>
<feature type="domain" description="Response regulatory" evidence="8">
    <location>
        <begin position="3"/>
        <end position="120"/>
    </location>
</feature>
<dbReference type="SUPFAM" id="SSF52172">
    <property type="entry name" value="CheY-like"/>
    <property type="match status" value="1"/>
</dbReference>
<feature type="modified residue" description="4-aspartylphosphate" evidence="6">
    <location>
        <position position="55"/>
    </location>
</feature>
<dbReference type="KEGG" id="bliq:INP51_05100"/>
<accession>A0A7M2RL93</accession>
<evidence type="ECO:0000313" key="9">
    <source>
        <dbReference type="EMBL" id="QOV20327.1"/>
    </source>
</evidence>
<dbReference type="PROSITE" id="PS01124">
    <property type="entry name" value="HTH_ARAC_FAMILY_2"/>
    <property type="match status" value="1"/>
</dbReference>
<gene>
    <name evidence="9" type="ORF">INP51_05100</name>
</gene>
<reference evidence="9 10" key="1">
    <citation type="submission" date="2020-10" db="EMBL/GenBank/DDBJ databases">
        <title>Blautia liquoris sp.nov., isolated from the mud in a fermentation cellar used for the production of Chinese strong-flavoured liquor.</title>
        <authorList>
            <person name="Lu L."/>
        </authorList>
    </citation>
    <scope>NUCLEOTIDE SEQUENCE [LARGE SCALE GENOMIC DNA]</scope>
    <source>
        <strain evidence="9 10">LZLJ-3</strain>
    </source>
</reference>
<dbReference type="GO" id="GO:0043565">
    <property type="term" value="F:sequence-specific DNA binding"/>
    <property type="evidence" value="ECO:0007669"/>
    <property type="project" value="InterPro"/>
</dbReference>
<dbReference type="Pfam" id="PF00072">
    <property type="entry name" value="Response_reg"/>
    <property type="match status" value="1"/>
</dbReference>
<dbReference type="SMART" id="SM00342">
    <property type="entry name" value="HTH_ARAC"/>
    <property type="match status" value="1"/>
</dbReference>
<dbReference type="PROSITE" id="PS50110">
    <property type="entry name" value="RESPONSE_REGULATORY"/>
    <property type="match status" value="1"/>
</dbReference>
<evidence type="ECO:0000256" key="4">
    <source>
        <dbReference type="ARBA" id="ARBA00023163"/>
    </source>
</evidence>
<keyword evidence="6" id="KW-0597">Phosphoprotein</keyword>
<dbReference type="Pfam" id="PF12833">
    <property type="entry name" value="HTH_18"/>
    <property type="match status" value="1"/>
</dbReference>
<name>A0A7M2RL93_9FIRM</name>
<dbReference type="InterPro" id="IPR018060">
    <property type="entry name" value="HTH_AraC"/>
</dbReference>
<protein>
    <recommendedName>
        <fullName evidence="1">Stage 0 sporulation protein A homolog</fullName>
    </recommendedName>
</protein>
<feature type="domain" description="HTH araC/xylS-type" evidence="7">
    <location>
        <begin position="435"/>
        <end position="533"/>
    </location>
</feature>
<keyword evidence="2" id="KW-0805">Transcription regulation</keyword>
<dbReference type="RefSeq" id="WP_193736647.1">
    <property type="nucleotide sequence ID" value="NZ_CP063304.1"/>
</dbReference>
<dbReference type="SMART" id="SM00448">
    <property type="entry name" value="REC"/>
    <property type="match status" value="1"/>
</dbReference>
<keyword evidence="4" id="KW-0804">Transcription</keyword>
<evidence type="ECO:0000256" key="6">
    <source>
        <dbReference type="PROSITE-ProRule" id="PRU00169"/>
    </source>
</evidence>
<dbReference type="PRINTS" id="PR00032">
    <property type="entry name" value="HTHARAC"/>
</dbReference>
<dbReference type="GO" id="GO:0003700">
    <property type="term" value="F:DNA-binding transcription factor activity"/>
    <property type="evidence" value="ECO:0007669"/>
    <property type="project" value="InterPro"/>
</dbReference>
<dbReference type="SUPFAM" id="SSF46689">
    <property type="entry name" value="Homeodomain-like"/>
    <property type="match status" value="2"/>
</dbReference>
<comment type="function">
    <text evidence="5">May play the central regulatory role in sporulation. It may be an element of the effector pathway responsible for the activation of sporulation genes in response to nutritional stress. Spo0A may act in concert with spo0H (a sigma factor) to control the expression of some genes that are critical to the sporulation process.</text>
</comment>
<dbReference type="Gene3D" id="1.10.10.60">
    <property type="entry name" value="Homeodomain-like"/>
    <property type="match status" value="2"/>
</dbReference>
<evidence type="ECO:0000256" key="1">
    <source>
        <dbReference type="ARBA" id="ARBA00018672"/>
    </source>
</evidence>
<dbReference type="PANTHER" id="PTHR43280">
    <property type="entry name" value="ARAC-FAMILY TRANSCRIPTIONAL REGULATOR"/>
    <property type="match status" value="1"/>
</dbReference>
<keyword evidence="3" id="KW-0238">DNA-binding</keyword>
<evidence type="ECO:0000256" key="2">
    <source>
        <dbReference type="ARBA" id="ARBA00023015"/>
    </source>
</evidence>
<dbReference type="EMBL" id="CP063304">
    <property type="protein sequence ID" value="QOV20327.1"/>
    <property type="molecule type" value="Genomic_DNA"/>
</dbReference>